<dbReference type="EMBL" id="JAPUUL010001561">
    <property type="protein sequence ID" value="KAJ8127091.1"/>
    <property type="molecule type" value="Genomic_DNA"/>
</dbReference>
<comment type="caution">
    <text evidence="1">The sequence shown here is derived from an EMBL/GenBank/DDBJ whole genome shotgun (WGS) entry which is preliminary data.</text>
</comment>
<keyword evidence="2" id="KW-1185">Reference proteome</keyword>
<reference evidence="1" key="1">
    <citation type="submission" date="2022-12" db="EMBL/GenBank/DDBJ databases">
        <title>Genome Sequence of Lasiodiplodia mahajangana.</title>
        <authorList>
            <person name="Buettner E."/>
        </authorList>
    </citation>
    <scope>NUCLEOTIDE SEQUENCE</scope>
    <source>
        <strain evidence="1">VT137</strain>
    </source>
</reference>
<evidence type="ECO:0000313" key="2">
    <source>
        <dbReference type="Proteomes" id="UP001153332"/>
    </source>
</evidence>
<proteinExistence type="predicted"/>
<gene>
    <name evidence="1" type="ORF">O1611_g6545</name>
</gene>
<dbReference type="Proteomes" id="UP001153332">
    <property type="component" value="Unassembled WGS sequence"/>
</dbReference>
<name>A0ACC2JI03_9PEZI</name>
<sequence>MARQQQQQQAAGQKWGVDAPVGNAEAHRDRIERLFFVDDVRRNRTGGDVTGFRSDALAALGCRWPKPGPGYLPAWVPSNAPGLEHGT</sequence>
<protein>
    <submittedName>
        <fullName evidence="1">Uncharacterized protein</fullName>
    </submittedName>
</protein>
<accession>A0ACC2JI03</accession>
<evidence type="ECO:0000313" key="1">
    <source>
        <dbReference type="EMBL" id="KAJ8127091.1"/>
    </source>
</evidence>
<organism evidence="1 2">
    <name type="scientific">Lasiodiplodia mahajangana</name>
    <dbReference type="NCBI Taxonomy" id="1108764"/>
    <lineage>
        <taxon>Eukaryota</taxon>
        <taxon>Fungi</taxon>
        <taxon>Dikarya</taxon>
        <taxon>Ascomycota</taxon>
        <taxon>Pezizomycotina</taxon>
        <taxon>Dothideomycetes</taxon>
        <taxon>Dothideomycetes incertae sedis</taxon>
        <taxon>Botryosphaeriales</taxon>
        <taxon>Botryosphaeriaceae</taxon>
        <taxon>Lasiodiplodia</taxon>
    </lineage>
</organism>